<proteinExistence type="inferred from homology"/>
<dbReference type="InterPro" id="IPR001945">
    <property type="entry name" value="RAD3/XPD"/>
</dbReference>
<dbReference type="CDD" id="cd18788">
    <property type="entry name" value="SF2_C_XPD"/>
    <property type="match status" value="1"/>
</dbReference>
<keyword evidence="11" id="KW-0408">Iron</keyword>
<dbReference type="PANTHER" id="PTHR11472:SF1">
    <property type="entry name" value="GENERAL TRANSCRIPTION AND DNA REPAIR FACTOR IIH HELICASE SUBUNIT XPD"/>
    <property type="match status" value="1"/>
</dbReference>
<dbReference type="Pfam" id="PF06733">
    <property type="entry name" value="DEAD_2"/>
    <property type="match status" value="1"/>
</dbReference>
<dbReference type="PROSITE" id="PS51193">
    <property type="entry name" value="HELICASE_ATP_BIND_2"/>
    <property type="match status" value="1"/>
</dbReference>
<dbReference type="InterPro" id="IPR013020">
    <property type="entry name" value="Rad3/Chl1-like"/>
</dbReference>
<evidence type="ECO:0000256" key="9">
    <source>
        <dbReference type="ARBA" id="ARBA00022806"/>
    </source>
</evidence>
<dbReference type="EC" id="5.6.2.3" evidence="17"/>
<dbReference type="GO" id="GO:0016818">
    <property type="term" value="F:hydrolase activity, acting on acid anhydrides, in phosphorus-containing anhydrides"/>
    <property type="evidence" value="ECO:0007669"/>
    <property type="project" value="InterPro"/>
</dbReference>
<dbReference type="InterPro" id="IPR002464">
    <property type="entry name" value="DNA/RNA_helicase_DEAH_CS"/>
</dbReference>
<dbReference type="Gene3D" id="3.40.50.300">
    <property type="entry name" value="P-loop containing nucleotide triphosphate hydrolases"/>
    <property type="match status" value="4"/>
</dbReference>
<dbReference type="InterPro" id="IPR014013">
    <property type="entry name" value="Helic_SF1/SF2_ATP-bd_DinG/Rad3"/>
</dbReference>
<dbReference type="GO" id="GO:0005524">
    <property type="term" value="F:ATP binding"/>
    <property type="evidence" value="ECO:0007669"/>
    <property type="project" value="UniProtKB-KW"/>
</dbReference>
<keyword evidence="13" id="KW-0238">DNA-binding</keyword>
<dbReference type="GO" id="GO:0043139">
    <property type="term" value="F:5'-3' DNA helicase activity"/>
    <property type="evidence" value="ECO:0007669"/>
    <property type="project" value="UniProtKB-EC"/>
</dbReference>
<keyword evidence="16" id="KW-0539">Nucleus</keyword>
<comment type="subcellular location">
    <subcellularLocation>
        <location evidence="2">Nucleus</location>
    </subcellularLocation>
</comment>
<evidence type="ECO:0000256" key="6">
    <source>
        <dbReference type="ARBA" id="ARBA00022741"/>
    </source>
</evidence>
<comment type="similarity">
    <text evidence="3">Belongs to the helicase family. RAD3/XPD subfamily.</text>
</comment>
<evidence type="ECO:0000256" key="13">
    <source>
        <dbReference type="ARBA" id="ARBA00023125"/>
    </source>
</evidence>
<keyword evidence="15" id="KW-0413">Isomerase</keyword>
<dbReference type="NCBIfam" id="TIGR00604">
    <property type="entry name" value="rad3"/>
    <property type="match status" value="1"/>
</dbReference>
<dbReference type="InterPro" id="IPR045028">
    <property type="entry name" value="DinG/Rad3-like"/>
</dbReference>
<evidence type="ECO:0000256" key="8">
    <source>
        <dbReference type="ARBA" id="ARBA00022801"/>
    </source>
</evidence>
<comment type="catalytic activity">
    <reaction evidence="18">
        <text>ATP + H2O = ADP + phosphate + H(+)</text>
        <dbReference type="Rhea" id="RHEA:13065"/>
        <dbReference type="ChEBI" id="CHEBI:15377"/>
        <dbReference type="ChEBI" id="CHEBI:15378"/>
        <dbReference type="ChEBI" id="CHEBI:30616"/>
        <dbReference type="ChEBI" id="CHEBI:43474"/>
        <dbReference type="ChEBI" id="CHEBI:456216"/>
        <dbReference type="EC" id="5.6.2.3"/>
    </reaction>
</comment>
<keyword evidence="10" id="KW-0067">ATP-binding</keyword>
<dbReference type="GO" id="GO:0003684">
    <property type="term" value="F:damaged DNA binding"/>
    <property type="evidence" value="ECO:0007669"/>
    <property type="project" value="TreeGrafter"/>
</dbReference>
<dbReference type="WBParaSite" id="PgR308X_g002_t01">
    <property type="protein sequence ID" value="PgR308X_g002_t01"/>
    <property type="gene ID" value="PgR308X_g002"/>
</dbReference>
<dbReference type="Pfam" id="PF06777">
    <property type="entry name" value="HBB"/>
    <property type="match status" value="1"/>
</dbReference>
<evidence type="ECO:0000256" key="3">
    <source>
        <dbReference type="ARBA" id="ARBA00009146"/>
    </source>
</evidence>
<dbReference type="GO" id="GO:0046872">
    <property type="term" value="F:metal ion binding"/>
    <property type="evidence" value="ECO:0007669"/>
    <property type="project" value="UniProtKB-KW"/>
</dbReference>
<dbReference type="PRINTS" id="PR00852">
    <property type="entry name" value="XRODRMPGMNTD"/>
</dbReference>
<feature type="domain" description="Helicase ATP-binding" evidence="20">
    <location>
        <begin position="7"/>
        <end position="284"/>
    </location>
</feature>
<dbReference type="Proteomes" id="UP000887569">
    <property type="component" value="Unplaced"/>
</dbReference>
<dbReference type="SMART" id="SM00488">
    <property type="entry name" value="DEXDc2"/>
    <property type="match status" value="1"/>
</dbReference>
<accession>A0A915CJN4</accession>
<dbReference type="FunFam" id="1.10.30.20:FF:000001">
    <property type="entry name" value="DNA repair helicase rad15"/>
    <property type="match status" value="1"/>
</dbReference>
<dbReference type="FunFam" id="1.10.275.40:FF:000001">
    <property type="entry name" value="DNA repair helicase (Rad3)"/>
    <property type="match status" value="1"/>
</dbReference>
<evidence type="ECO:0000256" key="10">
    <source>
        <dbReference type="ARBA" id="ARBA00022840"/>
    </source>
</evidence>
<evidence type="ECO:0000256" key="11">
    <source>
        <dbReference type="ARBA" id="ARBA00023004"/>
    </source>
</evidence>
<dbReference type="Gene3D" id="1.10.275.30">
    <property type="match status" value="1"/>
</dbReference>
<evidence type="ECO:0000256" key="7">
    <source>
        <dbReference type="ARBA" id="ARBA00022763"/>
    </source>
</evidence>
<evidence type="ECO:0000256" key="1">
    <source>
        <dbReference type="ARBA" id="ARBA00001966"/>
    </source>
</evidence>
<evidence type="ECO:0000259" key="20">
    <source>
        <dbReference type="PROSITE" id="PS51193"/>
    </source>
</evidence>
<evidence type="ECO:0000256" key="2">
    <source>
        <dbReference type="ARBA" id="ARBA00004123"/>
    </source>
</evidence>
<comment type="cofactor">
    <cofactor evidence="1">
        <name>[4Fe-4S] cluster</name>
        <dbReference type="ChEBI" id="CHEBI:49883"/>
    </cofactor>
</comment>
<dbReference type="InterPro" id="IPR010643">
    <property type="entry name" value="HBB"/>
</dbReference>
<keyword evidence="21" id="KW-1185">Reference proteome</keyword>
<dbReference type="GO" id="GO:0006289">
    <property type="term" value="P:nucleotide-excision repair"/>
    <property type="evidence" value="ECO:0007669"/>
    <property type="project" value="InterPro"/>
</dbReference>
<reference evidence="22" key="1">
    <citation type="submission" date="2022-11" db="UniProtKB">
        <authorList>
            <consortium name="WormBaseParasite"/>
        </authorList>
    </citation>
    <scope>IDENTIFICATION</scope>
</reference>
<evidence type="ECO:0000256" key="19">
    <source>
        <dbReference type="SAM" id="Coils"/>
    </source>
</evidence>
<dbReference type="GO" id="GO:0051539">
    <property type="term" value="F:4 iron, 4 sulfur cluster binding"/>
    <property type="evidence" value="ECO:0007669"/>
    <property type="project" value="UniProtKB-KW"/>
</dbReference>
<keyword evidence="8" id="KW-0378">Hydrolase</keyword>
<keyword evidence="4" id="KW-0004">4Fe-4S</keyword>
<keyword evidence="12" id="KW-0411">Iron-sulfur</keyword>
<evidence type="ECO:0000256" key="16">
    <source>
        <dbReference type="ARBA" id="ARBA00023242"/>
    </source>
</evidence>
<evidence type="ECO:0000256" key="5">
    <source>
        <dbReference type="ARBA" id="ARBA00022723"/>
    </source>
</evidence>
<evidence type="ECO:0000313" key="21">
    <source>
        <dbReference type="Proteomes" id="UP000887569"/>
    </source>
</evidence>
<keyword evidence="7" id="KW-0227">DNA damage</keyword>
<keyword evidence="6" id="KW-0547">Nucleotide-binding</keyword>
<dbReference type="GO" id="GO:0005634">
    <property type="term" value="C:nucleus"/>
    <property type="evidence" value="ECO:0007669"/>
    <property type="project" value="UniProtKB-SubCell"/>
</dbReference>
<dbReference type="SMART" id="SM00491">
    <property type="entry name" value="HELICc2"/>
    <property type="match status" value="1"/>
</dbReference>
<dbReference type="GO" id="GO:0045951">
    <property type="term" value="P:positive regulation of mitotic recombination"/>
    <property type="evidence" value="ECO:0007669"/>
    <property type="project" value="TreeGrafter"/>
</dbReference>
<dbReference type="AlphaFoldDB" id="A0A915CJN4"/>
<dbReference type="InterPro" id="IPR006554">
    <property type="entry name" value="Helicase-like_DEXD_c2"/>
</dbReference>
<evidence type="ECO:0000256" key="17">
    <source>
        <dbReference type="ARBA" id="ARBA00044969"/>
    </source>
</evidence>
<evidence type="ECO:0000256" key="15">
    <source>
        <dbReference type="ARBA" id="ARBA00023235"/>
    </source>
</evidence>
<dbReference type="InterPro" id="IPR010614">
    <property type="entry name" value="RAD3-like_helicase_DEAD"/>
</dbReference>
<keyword evidence="19" id="KW-0175">Coiled coil</keyword>
<dbReference type="SUPFAM" id="SSF52540">
    <property type="entry name" value="P-loop containing nucleoside triphosphate hydrolases"/>
    <property type="match status" value="1"/>
</dbReference>
<dbReference type="PANTHER" id="PTHR11472">
    <property type="entry name" value="DNA REPAIR DEAD HELICASE RAD3/XP-D SUBFAMILY MEMBER"/>
    <property type="match status" value="1"/>
</dbReference>
<evidence type="ECO:0000313" key="22">
    <source>
        <dbReference type="WBParaSite" id="PgR308X_g002_t01"/>
    </source>
</evidence>
<evidence type="ECO:0000256" key="12">
    <source>
        <dbReference type="ARBA" id="ARBA00023014"/>
    </source>
</evidence>
<dbReference type="FunFam" id="3.40.50.300:FF:000128">
    <property type="entry name" value="Putative DNA repair helicase RAD3"/>
    <property type="match status" value="1"/>
</dbReference>
<organism evidence="21 22">
    <name type="scientific">Parascaris univalens</name>
    <name type="common">Nematode worm</name>
    <dbReference type="NCBI Taxonomy" id="6257"/>
    <lineage>
        <taxon>Eukaryota</taxon>
        <taxon>Metazoa</taxon>
        <taxon>Ecdysozoa</taxon>
        <taxon>Nematoda</taxon>
        <taxon>Chromadorea</taxon>
        <taxon>Rhabditida</taxon>
        <taxon>Spirurina</taxon>
        <taxon>Ascaridomorpha</taxon>
        <taxon>Ascaridoidea</taxon>
        <taxon>Ascarididae</taxon>
        <taxon>Parascaris</taxon>
    </lineage>
</organism>
<name>A0A915CJN4_PARUN</name>
<dbReference type="InterPro" id="IPR006555">
    <property type="entry name" value="ATP-dep_Helicase_C"/>
</dbReference>
<keyword evidence="9" id="KW-0347">Helicase</keyword>
<sequence length="713" mass="80902">MKIDVDGLEVYFPYDYVYPEQVLYMEEVKKTLDAQGHALLEMPSGTGKTISLLSLVLAYMLKFPDKLDKLIYCSRTIPEIEKCVEELRNLFKYYEQINGKRPALLALAISARKNLCINESVACLRLGSAVDGACQRLTAGFVRAKRKLQPDLPACSFFEKFDAQREVVLPAGVYNLSNLRKWGHQKGVCPYFVARANADRANIIIYSYHYILDPKIAELVSKNFSRRSCVVFDEAHNIDNVCIESMSVSLTKSAVEKAMQKVALLDKHVQRLKEENSERLQNEYERLVEGLRQVEQDRANDETLANPVLPDSILQEAVPGSIRTAQHFINFLRRFIEYLKYRMRSTTVLVESPASFLFDIQERMYIERRPLRFCAERFASLARTLELADISDFYSLVLVTNFATLVSTYGAGFSLIIEPLDEKSGDAHSCTMHLNCMDASIAIRPVLQRFQSVIITSGTLSPLEMYPKILDFDPAVMASLSMTLARPCIAPLIVSKGNDQVAITSRFESRDDAAVIRNYGNLVLEVASIVPDGVVVFFTSYVYMENVVSIWYDQVSEGIDFSHHLGRAVIMLGIPYVYTESRILHARLEYLREHHGIKENDFLTFDAMRHAAQCVGRALRGKTDYGLMIFADKRFAKKDKMGKLPRWIQEYLTPGNVNLSIEEAGMTARRWLPLMAQPFTKEDQLGVALLTQNMLGGEQPVNKKFAHVLQEVD</sequence>
<dbReference type="InterPro" id="IPR027417">
    <property type="entry name" value="P-loop_NTPase"/>
</dbReference>
<feature type="coiled-coil region" evidence="19">
    <location>
        <begin position="255"/>
        <end position="297"/>
    </location>
</feature>
<evidence type="ECO:0000256" key="18">
    <source>
        <dbReference type="ARBA" id="ARBA00048954"/>
    </source>
</evidence>
<evidence type="ECO:0000256" key="14">
    <source>
        <dbReference type="ARBA" id="ARBA00023204"/>
    </source>
</evidence>
<keyword evidence="14" id="KW-0234">DNA repair</keyword>
<keyword evidence="5" id="KW-0479">Metal-binding</keyword>
<evidence type="ECO:0000256" key="4">
    <source>
        <dbReference type="ARBA" id="ARBA00022485"/>
    </source>
</evidence>
<dbReference type="GO" id="GO:0006366">
    <property type="term" value="P:transcription by RNA polymerase II"/>
    <property type="evidence" value="ECO:0007669"/>
    <property type="project" value="TreeGrafter"/>
</dbReference>
<dbReference type="PROSITE" id="PS00690">
    <property type="entry name" value="DEAH_ATP_HELICASE"/>
    <property type="match status" value="1"/>
</dbReference>
<protein>
    <recommendedName>
        <fullName evidence="17">DNA 5'-3' helicase</fullName>
        <ecNumber evidence="17">5.6.2.3</ecNumber>
    </recommendedName>
</protein>
<dbReference type="Pfam" id="PF13307">
    <property type="entry name" value="Helicase_C_2"/>
    <property type="match status" value="1"/>
</dbReference>